<proteinExistence type="predicted"/>
<dbReference type="Gene3D" id="3.30.70.60">
    <property type="match status" value="1"/>
</dbReference>
<feature type="non-terminal residue" evidence="1">
    <location>
        <position position="163"/>
    </location>
</feature>
<dbReference type="AlphaFoldDB" id="A0A2H0FKU7"/>
<dbReference type="Proteomes" id="UP000230778">
    <property type="component" value="Unassembled WGS sequence"/>
</dbReference>
<sequence>MTIKNKINLSLAVFIILSLSLILFLICPLFQGIKNDSKELISQKQKIISLEKKIENLGKFQIIWQGIEPDFQKIEKLFIDPEVPVEFISALEAIAKDCQMTIEISSTLSSGTEKDLWPSLFFQISSATSFSKFLKFLEKIETSPYLIEISSLNVRKLTEAELA</sequence>
<dbReference type="InterPro" id="IPR014717">
    <property type="entry name" value="Transl_elong_EF1B/ribsomal_bS6"/>
</dbReference>
<comment type="caution">
    <text evidence="1">The sequence shown here is derived from an EMBL/GenBank/DDBJ whole genome shotgun (WGS) entry which is preliminary data.</text>
</comment>
<protein>
    <recommendedName>
        <fullName evidence="3">Type 4a pilus biogenesis protein PilO</fullName>
    </recommendedName>
</protein>
<gene>
    <name evidence="1" type="ORF">COW72_00935</name>
</gene>
<accession>A0A2H0FKU7</accession>
<evidence type="ECO:0008006" key="3">
    <source>
        <dbReference type="Google" id="ProtNLM"/>
    </source>
</evidence>
<reference evidence="1 2" key="1">
    <citation type="submission" date="2017-09" db="EMBL/GenBank/DDBJ databases">
        <title>Depth-based differentiation of microbial function through sediment-hosted aquifers and enrichment of novel symbionts in the deep terrestrial subsurface.</title>
        <authorList>
            <person name="Probst A.J."/>
            <person name="Ladd B."/>
            <person name="Jarett J.K."/>
            <person name="Geller-Mcgrath D.E."/>
            <person name="Sieber C.M."/>
            <person name="Emerson J.B."/>
            <person name="Anantharaman K."/>
            <person name="Thomas B.C."/>
            <person name="Malmstrom R."/>
            <person name="Stieglmeier M."/>
            <person name="Klingl A."/>
            <person name="Woyke T."/>
            <person name="Ryan C.M."/>
            <person name="Banfield J.F."/>
        </authorList>
    </citation>
    <scope>NUCLEOTIDE SEQUENCE [LARGE SCALE GENOMIC DNA]</scope>
    <source>
        <strain evidence="1">CG18_big_fil_WC_8_21_14_2_50_37_10</strain>
    </source>
</reference>
<name>A0A2H0FKU7_9BACT</name>
<evidence type="ECO:0000313" key="2">
    <source>
        <dbReference type="Proteomes" id="UP000230778"/>
    </source>
</evidence>
<evidence type="ECO:0000313" key="1">
    <source>
        <dbReference type="EMBL" id="PIQ07326.1"/>
    </source>
</evidence>
<dbReference type="EMBL" id="PCUC01000049">
    <property type="protein sequence ID" value="PIQ07326.1"/>
    <property type="molecule type" value="Genomic_DNA"/>
</dbReference>
<organism evidence="1 2">
    <name type="scientific">Candidatus Nealsonbacteria bacterium CG18_big_fil_WC_8_21_14_2_50_37_10</name>
    <dbReference type="NCBI Taxonomy" id="1974717"/>
    <lineage>
        <taxon>Bacteria</taxon>
        <taxon>Candidatus Nealsoniibacteriota</taxon>
    </lineage>
</organism>